<evidence type="ECO:0000256" key="1">
    <source>
        <dbReference type="SAM" id="MobiDB-lite"/>
    </source>
</evidence>
<feature type="transmembrane region" description="Helical" evidence="2">
    <location>
        <begin position="50"/>
        <end position="70"/>
    </location>
</feature>
<evidence type="ECO:0000313" key="3">
    <source>
        <dbReference type="EMBL" id="OIK27903.1"/>
    </source>
</evidence>
<organism evidence="3 4">
    <name type="scientific">Streptomyces malaysiense</name>
    <dbReference type="NCBI Taxonomy" id="1428626"/>
    <lineage>
        <taxon>Bacteria</taxon>
        <taxon>Bacillati</taxon>
        <taxon>Actinomycetota</taxon>
        <taxon>Actinomycetes</taxon>
        <taxon>Kitasatosporales</taxon>
        <taxon>Streptomycetaceae</taxon>
        <taxon>Streptomyces</taxon>
    </lineage>
</organism>
<keyword evidence="2" id="KW-1133">Transmembrane helix</keyword>
<sequence length="114" mass="11918">MAGLFPHSGAEGPVKGGDFMDERIRRYFTRASLMGLLTGALVGFASGGVFGALVGAGIGFALAAGSVLYWGEHGGARRGKPTGEVPSVRWDQRLVRTGTVPGQRTGTGRPHLRH</sequence>
<feature type="region of interest" description="Disordered" evidence="1">
    <location>
        <begin position="75"/>
        <end position="114"/>
    </location>
</feature>
<dbReference type="AlphaFoldDB" id="A0A1J4Q6Y4"/>
<keyword evidence="2" id="KW-0812">Transmembrane</keyword>
<gene>
    <name evidence="3" type="ORF">VT52_008945</name>
</gene>
<dbReference type="Proteomes" id="UP000034838">
    <property type="component" value="Unassembled WGS sequence"/>
</dbReference>
<keyword evidence="4" id="KW-1185">Reference proteome</keyword>
<proteinExistence type="predicted"/>
<accession>A0A1J4Q6Y4</accession>
<comment type="caution">
    <text evidence="3">The sequence shown here is derived from an EMBL/GenBank/DDBJ whole genome shotgun (WGS) entry which is preliminary data.</text>
</comment>
<reference evidence="3" key="1">
    <citation type="submission" date="2016-10" db="EMBL/GenBank/DDBJ databases">
        <title>Genome sequence of Streptomyces malaysiense MUSC 136.</title>
        <authorList>
            <person name="Lee L.-H."/>
            <person name="Ser H.-L."/>
        </authorList>
    </citation>
    <scope>NUCLEOTIDE SEQUENCE [LARGE SCALE GENOMIC DNA]</scope>
    <source>
        <strain evidence="3">MUSC 136</strain>
    </source>
</reference>
<name>A0A1J4Q6Y4_9ACTN</name>
<dbReference type="EMBL" id="LBDA02000017">
    <property type="protein sequence ID" value="OIK27903.1"/>
    <property type="molecule type" value="Genomic_DNA"/>
</dbReference>
<keyword evidence="2" id="KW-0472">Membrane</keyword>
<evidence type="ECO:0000256" key="2">
    <source>
        <dbReference type="SAM" id="Phobius"/>
    </source>
</evidence>
<protein>
    <submittedName>
        <fullName evidence="3">Uncharacterized protein</fullName>
    </submittedName>
</protein>
<evidence type="ECO:0000313" key="4">
    <source>
        <dbReference type="Proteomes" id="UP000034838"/>
    </source>
</evidence>